<dbReference type="EMBL" id="JH719942">
    <property type="protein sequence ID" value="EJF53547.1"/>
    <property type="molecule type" value="Genomic_DNA"/>
</dbReference>
<evidence type="ECO:0000313" key="1">
    <source>
        <dbReference type="EMBL" id="EJF53547.1"/>
    </source>
</evidence>
<dbReference type="AlphaFoldDB" id="J0P7P9"/>
<evidence type="ECO:0000313" key="2">
    <source>
        <dbReference type="Proteomes" id="UP000005113"/>
    </source>
</evidence>
<name>J0P7P9_9BACT</name>
<dbReference type="Proteomes" id="UP000005113">
    <property type="component" value="Unassembled WGS sequence"/>
</dbReference>
<proteinExistence type="predicted"/>
<protein>
    <submittedName>
        <fullName evidence="1">Uncharacterized protein</fullName>
    </submittedName>
</protein>
<accession>J0P7P9</accession>
<sequence length="50" mass="5540">MYSLFSFCFFGALLLSVVELRSKDLVVAAKLRRLLPSVVELRPKGLVVAS</sequence>
<organism evidence="1 2">
    <name type="scientific">Saprospira grandis DSM 2844</name>
    <dbReference type="NCBI Taxonomy" id="694433"/>
    <lineage>
        <taxon>Bacteria</taxon>
        <taxon>Pseudomonadati</taxon>
        <taxon>Bacteroidota</taxon>
        <taxon>Saprospiria</taxon>
        <taxon>Saprospirales</taxon>
        <taxon>Saprospiraceae</taxon>
        <taxon>Saprospira</taxon>
    </lineage>
</organism>
<gene>
    <name evidence="1" type="ORF">SapgrDRAFT_1852</name>
</gene>
<dbReference type="HOGENOM" id="CLU_3122510_0_0_10"/>
<reference evidence="2" key="1">
    <citation type="journal article" date="2012" name="Stand. Genomic Sci.">
        <title>Permanent draft genome sequence of the gliding predator Saprospira grandis strain Sa g1 (= HR1).</title>
        <authorList>
            <person name="Mavromatis K."/>
            <person name="Chertkov O."/>
            <person name="Lapidus A."/>
            <person name="Nolan M."/>
            <person name="Lucas S."/>
            <person name="Tice H."/>
            <person name="Del Rio T.G."/>
            <person name="Cheng J.F."/>
            <person name="Han C."/>
            <person name="Tapia R."/>
            <person name="Bruce D."/>
            <person name="Goodwin L.A."/>
            <person name="Pitluck S."/>
            <person name="Huntemann M."/>
            <person name="Liolios K."/>
            <person name="Pagani I."/>
            <person name="Ivanova N."/>
            <person name="Mikhailova N."/>
            <person name="Pati A."/>
            <person name="Chen A."/>
            <person name="Palaniappan K."/>
            <person name="Land M."/>
            <person name="Brambilla E.M."/>
            <person name="Rohde M."/>
            <person name="Spring S."/>
            <person name="Goker M."/>
            <person name="Detter J.C."/>
            <person name="Bristow J."/>
            <person name="Eisen J.A."/>
            <person name="Markowitz V."/>
            <person name="Hugenholtz P."/>
            <person name="Kyrpides N.C."/>
            <person name="Klenk H.P."/>
            <person name="Woyke T."/>
        </authorList>
    </citation>
    <scope>NUCLEOTIDE SEQUENCE [LARGE SCALE GENOMIC DNA]</scope>
    <source>
        <strain evidence="2">DSM 2844</strain>
    </source>
</reference>